<feature type="transmembrane region" description="Helical" evidence="1">
    <location>
        <begin position="109"/>
        <end position="129"/>
    </location>
</feature>
<keyword evidence="3" id="KW-1185">Reference proteome</keyword>
<evidence type="ECO:0008006" key="4">
    <source>
        <dbReference type="Google" id="ProtNLM"/>
    </source>
</evidence>
<dbReference type="Proteomes" id="UP001500893">
    <property type="component" value="Unassembled WGS sequence"/>
</dbReference>
<feature type="transmembrane region" description="Helical" evidence="1">
    <location>
        <begin position="37"/>
        <end position="56"/>
    </location>
</feature>
<dbReference type="RefSeq" id="WP_345059422.1">
    <property type="nucleotide sequence ID" value="NZ_BAAAVM010000136.1"/>
</dbReference>
<keyword evidence="1" id="KW-0472">Membrane</keyword>
<keyword evidence="1" id="KW-1133">Transmembrane helix</keyword>
<protein>
    <recommendedName>
        <fullName evidence="4">Integral membrane protein</fullName>
    </recommendedName>
</protein>
<keyword evidence="1" id="KW-0812">Transmembrane</keyword>
<comment type="caution">
    <text evidence="2">The sequence shown here is derived from an EMBL/GenBank/DDBJ whole genome shotgun (WGS) entry which is preliminary data.</text>
</comment>
<feature type="transmembrane region" description="Helical" evidence="1">
    <location>
        <begin position="12"/>
        <end position="31"/>
    </location>
</feature>
<reference evidence="2 3" key="1">
    <citation type="journal article" date="2019" name="Int. J. Syst. Evol. Microbiol.">
        <title>The Global Catalogue of Microorganisms (GCM) 10K type strain sequencing project: providing services to taxonomists for standard genome sequencing and annotation.</title>
        <authorList>
            <consortium name="The Broad Institute Genomics Platform"/>
            <consortium name="The Broad Institute Genome Sequencing Center for Infectious Disease"/>
            <person name="Wu L."/>
            <person name="Ma J."/>
        </authorList>
    </citation>
    <scope>NUCLEOTIDE SEQUENCE [LARGE SCALE GENOMIC DNA]</scope>
    <source>
        <strain evidence="2 3">JCM 11574</strain>
    </source>
</reference>
<dbReference type="EMBL" id="BAAAVM010000136">
    <property type="protein sequence ID" value="GAA2779476.1"/>
    <property type="molecule type" value="Genomic_DNA"/>
</dbReference>
<gene>
    <name evidence="2" type="ORF">GCM10010521_68230</name>
</gene>
<evidence type="ECO:0000313" key="2">
    <source>
        <dbReference type="EMBL" id="GAA2779476.1"/>
    </source>
</evidence>
<proteinExistence type="predicted"/>
<sequence>MERVGAFLGRHVWLQLVLSVLAASALVMLLFPGRSVLSVLVRTTVTSLGAIGLFLARRRREKRAAGGSADDLVALELKLRHGEVPTAPKERAAMGDLVAQRLRRTRHRVAALVGLAVLFTAVTALMALTGTVRQAIGYAVLTVVFVGWSILGSNVQHRRLCAMRAALRDEGPVRTARQR</sequence>
<feature type="transmembrane region" description="Helical" evidence="1">
    <location>
        <begin position="135"/>
        <end position="155"/>
    </location>
</feature>
<evidence type="ECO:0000256" key="1">
    <source>
        <dbReference type="SAM" id="Phobius"/>
    </source>
</evidence>
<name>A0ABN3V5S5_9ACTN</name>
<accession>A0ABN3V5S5</accession>
<organism evidence="2 3">
    <name type="scientific">Streptomyces rameus</name>
    <dbReference type="NCBI Taxonomy" id="68261"/>
    <lineage>
        <taxon>Bacteria</taxon>
        <taxon>Bacillati</taxon>
        <taxon>Actinomycetota</taxon>
        <taxon>Actinomycetes</taxon>
        <taxon>Kitasatosporales</taxon>
        <taxon>Streptomycetaceae</taxon>
        <taxon>Streptomyces</taxon>
    </lineage>
</organism>
<evidence type="ECO:0000313" key="3">
    <source>
        <dbReference type="Proteomes" id="UP001500893"/>
    </source>
</evidence>